<accession>W0RBE1</accession>
<dbReference type="SMART" id="SM00564">
    <property type="entry name" value="PQQ"/>
    <property type="match status" value="6"/>
</dbReference>
<keyword evidence="3 8" id="KW-0349">Heme</keyword>
<evidence type="ECO:0000256" key="2">
    <source>
        <dbReference type="ARBA" id="ARBA00008156"/>
    </source>
</evidence>
<dbReference type="InParanoid" id="W0RBE1"/>
<dbReference type="STRING" id="861299.J421_0882"/>
<dbReference type="GO" id="GO:0016020">
    <property type="term" value="C:membrane"/>
    <property type="evidence" value="ECO:0007669"/>
    <property type="project" value="InterPro"/>
</dbReference>
<evidence type="ECO:0000256" key="8">
    <source>
        <dbReference type="PROSITE-ProRule" id="PRU00433"/>
    </source>
</evidence>
<dbReference type="EMBL" id="CP007128">
    <property type="protein sequence ID" value="AHG88419.1"/>
    <property type="molecule type" value="Genomic_DNA"/>
</dbReference>
<organism evidence="11 12">
    <name type="scientific">Gemmatirosa kalamazoonensis</name>
    <dbReference type="NCBI Taxonomy" id="861299"/>
    <lineage>
        <taxon>Bacteria</taxon>
        <taxon>Pseudomonadati</taxon>
        <taxon>Gemmatimonadota</taxon>
        <taxon>Gemmatimonadia</taxon>
        <taxon>Gemmatimonadales</taxon>
        <taxon>Gemmatimonadaceae</taxon>
        <taxon>Gemmatirosa</taxon>
    </lineage>
</organism>
<evidence type="ECO:0000256" key="7">
    <source>
        <dbReference type="ARBA" id="ARBA00023004"/>
    </source>
</evidence>
<comment type="similarity">
    <text evidence="2">Belongs to the bacterial PQQ dehydrogenase family.</text>
</comment>
<dbReference type="Gene3D" id="1.10.760.10">
    <property type="entry name" value="Cytochrome c-like domain"/>
    <property type="match status" value="1"/>
</dbReference>
<dbReference type="PROSITE" id="PS51007">
    <property type="entry name" value="CYTC"/>
    <property type="match status" value="1"/>
</dbReference>
<dbReference type="SUPFAM" id="SSF46626">
    <property type="entry name" value="Cytochrome c"/>
    <property type="match status" value="1"/>
</dbReference>
<feature type="domain" description="Cytochrome c" evidence="10">
    <location>
        <begin position="471"/>
        <end position="547"/>
    </location>
</feature>
<feature type="region of interest" description="Disordered" evidence="9">
    <location>
        <begin position="352"/>
        <end position="374"/>
    </location>
</feature>
<dbReference type="KEGG" id="gba:J421_0882"/>
<dbReference type="AlphaFoldDB" id="W0RBE1"/>
<dbReference type="RefSeq" id="WP_025409958.1">
    <property type="nucleotide sequence ID" value="NZ_CP007128.1"/>
</dbReference>
<dbReference type="InterPro" id="IPR036909">
    <property type="entry name" value="Cyt_c-like_dom_sf"/>
</dbReference>
<sequence length="698" mass="74612">MKRALVILALAACARGAPTPRDVDWPVTGGEPGNSRHSPLAQIDRTTVKRLRVAWIHHTGDASPSGGTQIQATPVVVHGVLYATSPTLQLLALRGDTGEELWRFDPWQGQRREIHANRGVAYWESPDASDRRVFVTAGRRLWAVDAASGKPVATFGHGGWADLADSLGRDVGGGYLIATSPGVVYRDLLIQGTRVSESEGAAPGHVRAFDVRTGRVRWTFHTIPRPGEHGAETWPEGAWSSAGGANSWPGMSLDTRRGVVFVPLGSATPDFYGGDRAGANLYANALVALDAATGRRLWHFQTVHHDVWDRDLPTAPNLVTLTRDGRRVDAAAQITKSGFVFVFDRETGRPLFPVEERPAPPSDLSGERTWPTQPIPVKPAPFARQSMTEADLTDLSPAAHDSALHRFRTLRHGGLFDPPSREGTVVLPGFDGGGEWGGAAVDRETGVLYVNASDVPWIAAMREVPAPATSTTARTGADVYAANCVACHKADRRGDGDRVPSLVGVGARLSTDQIQQVIRRGRGFMPAFPSLTDQETRAVAAYLLGATTDAGAASRSTRYRFAGYERWRGPDGYPAIKPPWGTLSAIDLNTGEYRWRIPLGEHAALTAKGIPPTGTEQYGGPIVTAGGLVFIAATMDEKIRAFDKDSGALLWEAPLPAAGYATPSTYAVGGRQYVVVAAGGGKLGTRSGDAYVAFALPE</sequence>
<keyword evidence="5" id="KW-0732">Signal</keyword>
<dbReference type="GO" id="GO:0020037">
    <property type="term" value="F:heme binding"/>
    <property type="evidence" value="ECO:0007669"/>
    <property type="project" value="InterPro"/>
</dbReference>
<dbReference type="OrthoDB" id="9816081at2"/>
<dbReference type="GO" id="GO:0048038">
    <property type="term" value="F:quinone binding"/>
    <property type="evidence" value="ECO:0007669"/>
    <property type="project" value="InterPro"/>
</dbReference>
<dbReference type="GO" id="GO:0046872">
    <property type="term" value="F:metal ion binding"/>
    <property type="evidence" value="ECO:0007669"/>
    <property type="project" value="UniProtKB-KW"/>
</dbReference>
<evidence type="ECO:0000256" key="9">
    <source>
        <dbReference type="SAM" id="MobiDB-lite"/>
    </source>
</evidence>
<dbReference type="Pfam" id="PF01011">
    <property type="entry name" value="PQQ"/>
    <property type="match status" value="2"/>
</dbReference>
<dbReference type="PATRIC" id="fig|861299.3.peg.895"/>
<dbReference type="InterPro" id="IPR011047">
    <property type="entry name" value="Quinoprotein_ADH-like_sf"/>
</dbReference>
<reference evidence="11 12" key="1">
    <citation type="journal article" date="2014" name="Genome Announc.">
        <title>Genome Sequence and Methylome of Soil Bacterium Gemmatirosa kalamazoonensis KBS708T, a Member of the Rarely Cultivated Gemmatimonadetes Phylum.</title>
        <authorList>
            <person name="Debruyn J.M."/>
            <person name="Radosevich M."/>
            <person name="Wommack K.E."/>
            <person name="Polson S.W."/>
            <person name="Hauser L.J."/>
            <person name="Fawaz M.N."/>
            <person name="Korlach J."/>
            <person name="Tsai Y.C."/>
        </authorList>
    </citation>
    <scope>NUCLEOTIDE SEQUENCE [LARGE SCALE GENOMIC DNA]</scope>
    <source>
        <strain evidence="11 12">KBS708</strain>
    </source>
</reference>
<evidence type="ECO:0000256" key="1">
    <source>
        <dbReference type="ARBA" id="ARBA00001931"/>
    </source>
</evidence>
<evidence type="ECO:0000313" key="12">
    <source>
        <dbReference type="Proteomes" id="UP000019151"/>
    </source>
</evidence>
<evidence type="ECO:0000256" key="4">
    <source>
        <dbReference type="ARBA" id="ARBA00022723"/>
    </source>
</evidence>
<dbReference type="Proteomes" id="UP000019151">
    <property type="component" value="Chromosome"/>
</dbReference>
<dbReference type="PANTHER" id="PTHR32303:SF4">
    <property type="entry name" value="QUINOPROTEIN GLUCOSE DEHYDROGENASE"/>
    <property type="match status" value="1"/>
</dbReference>
<evidence type="ECO:0000313" key="11">
    <source>
        <dbReference type="EMBL" id="AHG88419.1"/>
    </source>
</evidence>
<gene>
    <name evidence="11" type="ORF">J421_0882</name>
</gene>
<evidence type="ECO:0000259" key="10">
    <source>
        <dbReference type="PROSITE" id="PS51007"/>
    </source>
</evidence>
<dbReference type="InterPro" id="IPR017511">
    <property type="entry name" value="PQQ_mDH"/>
</dbReference>
<dbReference type="InterPro" id="IPR018391">
    <property type="entry name" value="PQQ_b-propeller_rpt"/>
</dbReference>
<dbReference type="eggNOG" id="COG4993">
    <property type="taxonomic scope" value="Bacteria"/>
</dbReference>
<keyword evidence="12" id="KW-1185">Reference proteome</keyword>
<proteinExistence type="inferred from homology"/>
<protein>
    <submittedName>
        <fullName evidence="11">Pyrrolo-quinoline quinone repeat-containing protein</fullName>
    </submittedName>
</protein>
<dbReference type="Gene3D" id="2.140.10.10">
    <property type="entry name" value="Quinoprotein alcohol dehydrogenase-like superfamily"/>
    <property type="match status" value="2"/>
</dbReference>
<dbReference type="HOGENOM" id="CLU_018478_1_1_0"/>
<dbReference type="InterPro" id="IPR002372">
    <property type="entry name" value="PQQ_rpt_dom"/>
</dbReference>
<evidence type="ECO:0000256" key="6">
    <source>
        <dbReference type="ARBA" id="ARBA00023002"/>
    </source>
</evidence>
<keyword evidence="4 8" id="KW-0479">Metal-binding</keyword>
<name>W0RBE1_9BACT</name>
<dbReference type="PANTHER" id="PTHR32303">
    <property type="entry name" value="QUINOPROTEIN ALCOHOL DEHYDROGENASE (CYTOCHROME C)"/>
    <property type="match status" value="1"/>
</dbReference>
<evidence type="ECO:0000256" key="5">
    <source>
        <dbReference type="ARBA" id="ARBA00022729"/>
    </source>
</evidence>
<keyword evidence="7 8" id="KW-0408">Iron</keyword>
<evidence type="ECO:0000256" key="3">
    <source>
        <dbReference type="ARBA" id="ARBA00022617"/>
    </source>
</evidence>
<dbReference type="CDD" id="cd10280">
    <property type="entry name" value="PQQ_mGDH"/>
    <property type="match status" value="1"/>
</dbReference>
<dbReference type="GO" id="GO:0008876">
    <property type="term" value="F:quinoprotein glucose dehydrogenase activity"/>
    <property type="evidence" value="ECO:0007669"/>
    <property type="project" value="TreeGrafter"/>
</dbReference>
<dbReference type="InterPro" id="IPR009056">
    <property type="entry name" value="Cyt_c-like_dom"/>
</dbReference>
<dbReference type="SUPFAM" id="SSF50998">
    <property type="entry name" value="Quinoprotein alcohol dehydrogenase-like"/>
    <property type="match status" value="1"/>
</dbReference>
<dbReference type="Pfam" id="PF13442">
    <property type="entry name" value="Cytochrome_CBB3"/>
    <property type="match status" value="1"/>
</dbReference>
<comment type="cofactor">
    <cofactor evidence="1">
        <name>pyrroloquinoline quinone</name>
        <dbReference type="ChEBI" id="CHEBI:58442"/>
    </cofactor>
</comment>
<dbReference type="GO" id="GO:0009055">
    <property type="term" value="F:electron transfer activity"/>
    <property type="evidence" value="ECO:0007669"/>
    <property type="project" value="InterPro"/>
</dbReference>
<keyword evidence="6" id="KW-0560">Oxidoreductase</keyword>